<feature type="region of interest" description="Disordered" evidence="1">
    <location>
        <begin position="1"/>
        <end position="50"/>
    </location>
</feature>
<protein>
    <submittedName>
        <fullName evidence="3">Restriction endonuclease</fullName>
    </submittedName>
</protein>
<dbReference type="PANTHER" id="PTHR30015">
    <property type="entry name" value="MRR RESTRICTION SYSTEM PROTEIN"/>
    <property type="match status" value="1"/>
</dbReference>
<dbReference type="RefSeq" id="WP_229903617.1">
    <property type="nucleotide sequence ID" value="NZ_BNBC01000018.1"/>
</dbReference>
<dbReference type="InterPro" id="IPR007560">
    <property type="entry name" value="Restrct_endonuc_IV_Mrr"/>
</dbReference>
<dbReference type="Gene3D" id="3.40.1350.10">
    <property type="match status" value="1"/>
</dbReference>
<dbReference type="GO" id="GO:0003677">
    <property type="term" value="F:DNA binding"/>
    <property type="evidence" value="ECO:0007669"/>
    <property type="project" value="InterPro"/>
</dbReference>
<feature type="region of interest" description="Disordered" evidence="1">
    <location>
        <begin position="85"/>
        <end position="123"/>
    </location>
</feature>
<name>A0A918ZZZ6_9ACTN</name>
<feature type="compositionally biased region" description="Basic and acidic residues" evidence="1">
    <location>
        <begin position="29"/>
        <end position="50"/>
    </location>
</feature>
<feature type="compositionally biased region" description="Low complexity" evidence="1">
    <location>
        <begin position="13"/>
        <end position="28"/>
    </location>
</feature>
<organism evidence="3 4">
    <name type="scientific">Streptomyces spiralis</name>
    <dbReference type="NCBI Taxonomy" id="66376"/>
    <lineage>
        <taxon>Bacteria</taxon>
        <taxon>Bacillati</taxon>
        <taxon>Actinomycetota</taxon>
        <taxon>Actinomycetes</taxon>
        <taxon>Kitasatosporales</taxon>
        <taxon>Streptomycetaceae</taxon>
        <taxon>Streptomyces</taxon>
    </lineage>
</organism>
<feature type="compositionally biased region" description="Basic and acidic residues" evidence="1">
    <location>
        <begin position="102"/>
        <end position="118"/>
    </location>
</feature>
<keyword evidence="4" id="KW-1185">Reference proteome</keyword>
<evidence type="ECO:0000313" key="3">
    <source>
        <dbReference type="EMBL" id="GHE81469.1"/>
    </source>
</evidence>
<feature type="compositionally biased region" description="Basic and acidic residues" evidence="1">
    <location>
        <begin position="1"/>
        <end position="11"/>
    </location>
</feature>
<dbReference type="Pfam" id="PF04471">
    <property type="entry name" value="Mrr_cat"/>
    <property type="match status" value="1"/>
</dbReference>
<reference evidence="3" key="2">
    <citation type="submission" date="2020-09" db="EMBL/GenBank/DDBJ databases">
        <authorList>
            <person name="Sun Q."/>
            <person name="Ohkuma M."/>
        </authorList>
    </citation>
    <scope>NUCLEOTIDE SEQUENCE</scope>
    <source>
        <strain evidence="3">JCM 3302</strain>
    </source>
</reference>
<keyword evidence="3" id="KW-0540">Nuclease</keyword>
<keyword evidence="3" id="KW-0255">Endonuclease</keyword>
<dbReference type="InterPro" id="IPR011335">
    <property type="entry name" value="Restrct_endonuc-II-like"/>
</dbReference>
<dbReference type="InterPro" id="IPR052906">
    <property type="entry name" value="Type_IV_Methyl-Rstrct_Enzyme"/>
</dbReference>
<proteinExistence type="predicted"/>
<evidence type="ECO:0000259" key="2">
    <source>
        <dbReference type="Pfam" id="PF04471"/>
    </source>
</evidence>
<evidence type="ECO:0000256" key="1">
    <source>
        <dbReference type="SAM" id="MobiDB-lite"/>
    </source>
</evidence>
<accession>A0A918ZZZ6</accession>
<dbReference type="GO" id="GO:0015666">
    <property type="term" value="F:restriction endodeoxyribonuclease activity"/>
    <property type="evidence" value="ECO:0007669"/>
    <property type="project" value="TreeGrafter"/>
</dbReference>
<dbReference type="InterPro" id="IPR011856">
    <property type="entry name" value="tRNA_endonuc-like_dom_sf"/>
</dbReference>
<evidence type="ECO:0000313" key="4">
    <source>
        <dbReference type="Proteomes" id="UP000641386"/>
    </source>
</evidence>
<sequence>MAQRSSDRGNEYQRQQQALRRAQEQQARQAERARKAAEAASKRREQERKAAYLEQQAEQAKVQAIGVEHEVEQLSQLLRDALVGDPPTTFERRRRTHTPTVLDERPWSRPEPSPRWEDFAPPEPGGLAAVLGFGRKRYETEVAEARERFSEAQARHARAEEKRRATLEQKRAEHRQAEERSAEEAEAFNRQLDEQREAYRAGDPEAVEAHLGAILDASSYPMGFPHEHRIAFRPATGDVLVEIQLPPEAIVPAARGYRYVKSRDEMTVVPRPEKERKEIYASVLAQVALRTVHEILAGDPDRVVNGVILNGRVKTIDRATGQEVSPCLVTLSASREQFGKLRLSQVDPAACLKGLNALISPNPYDLEPIRPIIEFDLTKYRLMDSMDVVADLDSRPVLVKLTPTEFEHLIRQLFEAIGMEAWNTQASKDEGVDAVAVSKDPVFNGECIIQAKRYSKLVGVEAVQALAGVVEHKRAAKGILITTSWFGRASHDFARQHGRLQLIEGPELKYLIKEHLGKDVIPGPVPPKRPSR</sequence>
<dbReference type="AlphaFoldDB" id="A0A918ZZZ6"/>
<dbReference type="GO" id="GO:0009307">
    <property type="term" value="P:DNA restriction-modification system"/>
    <property type="evidence" value="ECO:0007669"/>
    <property type="project" value="InterPro"/>
</dbReference>
<gene>
    <name evidence="3" type="ORF">GCM10014715_41330</name>
</gene>
<dbReference type="PANTHER" id="PTHR30015:SF7">
    <property type="entry name" value="TYPE IV METHYL-DIRECTED RESTRICTION ENZYME ECOKMRR"/>
    <property type="match status" value="1"/>
</dbReference>
<comment type="caution">
    <text evidence="3">The sequence shown here is derived from an EMBL/GenBank/DDBJ whole genome shotgun (WGS) entry which is preliminary data.</text>
</comment>
<dbReference type="Proteomes" id="UP000641386">
    <property type="component" value="Unassembled WGS sequence"/>
</dbReference>
<dbReference type="EMBL" id="BNBC01000018">
    <property type="protein sequence ID" value="GHE81469.1"/>
    <property type="molecule type" value="Genomic_DNA"/>
</dbReference>
<feature type="compositionally biased region" description="Basic and acidic residues" evidence="1">
    <location>
        <begin position="149"/>
        <end position="183"/>
    </location>
</feature>
<feature type="region of interest" description="Disordered" evidence="1">
    <location>
        <begin position="149"/>
        <end position="188"/>
    </location>
</feature>
<dbReference type="SUPFAM" id="SSF52980">
    <property type="entry name" value="Restriction endonuclease-like"/>
    <property type="match status" value="1"/>
</dbReference>
<feature type="domain" description="Restriction endonuclease type IV Mrr" evidence="2">
    <location>
        <begin position="400"/>
        <end position="511"/>
    </location>
</feature>
<keyword evidence="3" id="KW-0378">Hydrolase</keyword>
<reference evidence="3" key="1">
    <citation type="journal article" date="2014" name="Int. J. Syst. Evol. Microbiol.">
        <title>Complete genome sequence of Corynebacterium casei LMG S-19264T (=DSM 44701T), isolated from a smear-ripened cheese.</title>
        <authorList>
            <consortium name="US DOE Joint Genome Institute (JGI-PGF)"/>
            <person name="Walter F."/>
            <person name="Albersmeier A."/>
            <person name="Kalinowski J."/>
            <person name="Ruckert C."/>
        </authorList>
    </citation>
    <scope>NUCLEOTIDE SEQUENCE</scope>
    <source>
        <strain evidence="3">JCM 3302</strain>
    </source>
</reference>